<organism evidence="3 4">
    <name type="scientific">Natrinema halophilum</name>
    <dbReference type="NCBI Taxonomy" id="1699371"/>
    <lineage>
        <taxon>Archaea</taxon>
        <taxon>Methanobacteriati</taxon>
        <taxon>Methanobacteriota</taxon>
        <taxon>Stenosarchaea group</taxon>
        <taxon>Halobacteria</taxon>
        <taxon>Halobacteriales</taxon>
        <taxon>Natrialbaceae</taxon>
        <taxon>Natrinema</taxon>
    </lineage>
</organism>
<dbReference type="EMBL" id="CP058601">
    <property type="protein sequence ID" value="QLG47790.1"/>
    <property type="molecule type" value="Genomic_DNA"/>
</dbReference>
<dbReference type="KEGG" id="haly:HYG82_02490"/>
<protein>
    <recommendedName>
        <fullName evidence="2">D,L-carboxypeptidase peptidase domain-containing protein</fullName>
    </recommendedName>
</protein>
<dbReference type="Proteomes" id="UP000509241">
    <property type="component" value="Chromosome"/>
</dbReference>
<dbReference type="InterPro" id="IPR031489">
    <property type="entry name" value="Peptidase_M99"/>
</dbReference>
<dbReference type="SUPFAM" id="SSF53187">
    <property type="entry name" value="Zn-dependent exopeptidases"/>
    <property type="match status" value="1"/>
</dbReference>
<dbReference type="Gene3D" id="3.40.630.10">
    <property type="entry name" value="Zn peptidases"/>
    <property type="match status" value="1"/>
</dbReference>
<dbReference type="GeneID" id="56032123"/>
<evidence type="ECO:0000256" key="1">
    <source>
        <dbReference type="SAM" id="MobiDB-lite"/>
    </source>
</evidence>
<dbReference type="AlphaFoldDB" id="A0A7D5GIU2"/>
<dbReference type="Pfam" id="PF17033">
    <property type="entry name" value="Peptidase_M99"/>
    <property type="match status" value="1"/>
</dbReference>
<name>A0A7D5GIU2_9EURY</name>
<proteinExistence type="predicted"/>
<keyword evidence="4" id="KW-1185">Reference proteome</keyword>
<evidence type="ECO:0000313" key="3">
    <source>
        <dbReference type="EMBL" id="QLG47790.1"/>
    </source>
</evidence>
<dbReference type="OrthoDB" id="170089at2157"/>
<feature type="domain" description="D,L-carboxypeptidase peptidase" evidence="2">
    <location>
        <begin position="58"/>
        <end position="163"/>
    </location>
</feature>
<reference evidence="3 4" key="1">
    <citation type="submission" date="2020-07" db="EMBL/GenBank/DDBJ databases">
        <authorList>
            <person name="Cui H."/>
        </authorList>
    </citation>
    <scope>NUCLEOTIDE SEQUENCE [LARGE SCALE GENOMIC DNA]</scope>
    <source>
        <strain evidence="3 4">YPL8</strain>
    </source>
</reference>
<evidence type="ECO:0000313" key="4">
    <source>
        <dbReference type="Proteomes" id="UP000509241"/>
    </source>
</evidence>
<feature type="region of interest" description="Disordered" evidence="1">
    <location>
        <begin position="112"/>
        <end position="131"/>
    </location>
</feature>
<accession>A0A7D5GIU2</accession>
<sequence>MTAERLVTRIEDGIAAYRELRRSRWNEPEARDIGDGFAVRRSSDILRPGTAWETPLYAVDTRVDGPTVFILAGQQGFEPSGVNAADILRRMTPESGKLLVIPIANKTAVDENPSYHGRHGNMNRNWNSGGRPATPMTRTIWDRFTAADPDLAFDLHSSMGIYHVDPPDPDPPVGQAVFPTDDVAAKRASEAVRQTLNEDYLAQFPYCYRYDEGGLQDGSEDMFSDRVHVDSTASCLLCETTRDHGILPTPKQTLWHLVTVLRAAETFGMTFEESIDDVAPTTSRSPHRCATCADRGTLRAERWNYSC</sequence>
<dbReference type="RefSeq" id="WP_179259532.1">
    <property type="nucleotide sequence ID" value="NZ_CP058601.1"/>
</dbReference>
<gene>
    <name evidence="3" type="ORF">HYG82_02490</name>
</gene>
<evidence type="ECO:0000259" key="2">
    <source>
        <dbReference type="Pfam" id="PF17033"/>
    </source>
</evidence>